<feature type="region of interest" description="Disordered" evidence="1">
    <location>
        <begin position="594"/>
        <end position="616"/>
    </location>
</feature>
<name>A0A199VX77_ANACO</name>
<protein>
    <recommendedName>
        <fullName evidence="5">SAP domain-containing protein</fullName>
    </recommendedName>
</protein>
<feature type="chain" id="PRO_5008286171" description="SAP domain-containing protein" evidence="2">
    <location>
        <begin position="18"/>
        <end position="616"/>
    </location>
</feature>
<dbReference type="PANTHER" id="PTHR36376:SF1">
    <property type="entry name" value="OS09G0514700 PROTEIN"/>
    <property type="match status" value="1"/>
</dbReference>
<feature type="non-terminal residue" evidence="3">
    <location>
        <position position="1"/>
    </location>
</feature>
<reference evidence="3 4" key="1">
    <citation type="journal article" date="2016" name="DNA Res.">
        <title>The draft genome of MD-2 pineapple using hybrid error correction of long reads.</title>
        <authorList>
            <person name="Redwan R.M."/>
            <person name="Saidin A."/>
            <person name="Kumar S.V."/>
        </authorList>
    </citation>
    <scope>NUCLEOTIDE SEQUENCE [LARGE SCALE GENOMIC DNA]</scope>
    <source>
        <strain evidence="4">cv. MD2</strain>
        <tissue evidence="3">Leaf</tissue>
    </source>
</reference>
<feature type="region of interest" description="Disordered" evidence="1">
    <location>
        <begin position="519"/>
        <end position="573"/>
    </location>
</feature>
<evidence type="ECO:0000256" key="1">
    <source>
        <dbReference type="SAM" id="MobiDB-lite"/>
    </source>
</evidence>
<evidence type="ECO:0000256" key="2">
    <source>
        <dbReference type="SAM" id="SignalP"/>
    </source>
</evidence>
<dbReference type="Proteomes" id="UP000092600">
    <property type="component" value="Unassembled WGS sequence"/>
</dbReference>
<feature type="signal peptide" evidence="2">
    <location>
        <begin position="1"/>
        <end position="17"/>
    </location>
</feature>
<evidence type="ECO:0008006" key="5">
    <source>
        <dbReference type="Google" id="ProtNLM"/>
    </source>
</evidence>
<dbReference type="EMBL" id="LSRQ01000647">
    <property type="protein sequence ID" value="OAY81551.1"/>
    <property type="molecule type" value="Genomic_DNA"/>
</dbReference>
<dbReference type="PANTHER" id="PTHR36376">
    <property type="entry name" value="OS09G0514700 PROTEIN"/>
    <property type="match status" value="1"/>
</dbReference>
<organism evidence="3 4">
    <name type="scientific">Ananas comosus</name>
    <name type="common">Pineapple</name>
    <name type="synonym">Ananas ananas</name>
    <dbReference type="NCBI Taxonomy" id="4615"/>
    <lineage>
        <taxon>Eukaryota</taxon>
        <taxon>Viridiplantae</taxon>
        <taxon>Streptophyta</taxon>
        <taxon>Embryophyta</taxon>
        <taxon>Tracheophyta</taxon>
        <taxon>Spermatophyta</taxon>
        <taxon>Magnoliopsida</taxon>
        <taxon>Liliopsida</taxon>
        <taxon>Poales</taxon>
        <taxon>Bromeliaceae</taxon>
        <taxon>Bromelioideae</taxon>
        <taxon>Ananas</taxon>
    </lineage>
</organism>
<comment type="caution">
    <text evidence="3">The sequence shown here is derived from an EMBL/GenBank/DDBJ whole genome shotgun (WGS) entry which is preliminary data.</text>
</comment>
<proteinExistence type="predicted"/>
<accession>A0A199VX77</accession>
<evidence type="ECO:0000313" key="4">
    <source>
        <dbReference type="Proteomes" id="UP000092600"/>
    </source>
</evidence>
<feature type="compositionally biased region" description="Basic and acidic residues" evidence="1">
    <location>
        <begin position="553"/>
        <end position="565"/>
    </location>
</feature>
<dbReference type="AlphaFoldDB" id="A0A199VX77"/>
<keyword evidence="2" id="KW-0732">Signal</keyword>
<sequence length="616" mass="66766">LLLICLNWLLNIPRVQLMGYHENLQLYLNLPRKELQKLCKEHNLPANKSHSQLAKSLTSFFKKKTSKTSRSAPPKEGLVSPIQVTADISCVPLSKTKEMVPSTEETARGACERNHFPGNDTHELSQGTNKKMRVDRLHLQTGSKMAFNSTAIILSPSPANNVTAEVLGSSSSSIPGIVGNSKSLSAIQEKPVVEQFAFECHEHTVKGSSGKPVQLTNYGKKLHNSETGSGTYNTIPIQGGLASPEEISTKATPSFEFFVMSEDGINLCVDLDSTPSSWIKSLKDEVCIHKREENCKSGILPNFVCDIVNDDGEAKTSPSLSTMVDLQSKGVEKRNNCTDSSLCSVVSENCQSSGLTSICTPVGTSDIHNQMASDSACCPVEKEVLPQKAVNVSSGINMSNSQVPGTSREAIGNINLMNPVIVGSNDSAACELRNTPESSAELKNDSISIEVGENLGDDHHKNHVVLNEVSVESRLMERSAEDALYGGGLSNCCQVAGQLSFDLPVTDAQSDVGSADQPFVENYFPEDPMPTNEALDNSTSTKRKVSSESSSDCPDRHSERSHIPEGPEVFQSKRQNICGESMSGTMINFRSTKISTKETQYDPTLVPRRSTRLVPK</sequence>
<evidence type="ECO:0000313" key="3">
    <source>
        <dbReference type="EMBL" id="OAY81551.1"/>
    </source>
</evidence>
<gene>
    <name evidence="3" type="ORF">ACMD2_16635</name>
</gene>